<organism evidence="2">
    <name type="scientific">marine sediment metagenome</name>
    <dbReference type="NCBI Taxonomy" id="412755"/>
    <lineage>
        <taxon>unclassified sequences</taxon>
        <taxon>metagenomes</taxon>
        <taxon>ecological metagenomes</taxon>
    </lineage>
</organism>
<sequence length="30" mass="3315">MKPNFKPAGALEELDNTEEIEAIEGEPNLD</sequence>
<evidence type="ECO:0000256" key="1">
    <source>
        <dbReference type="SAM" id="MobiDB-lite"/>
    </source>
</evidence>
<dbReference type="EMBL" id="LAZR01005151">
    <property type="protein sequence ID" value="KKN02420.1"/>
    <property type="molecule type" value="Genomic_DNA"/>
</dbReference>
<feature type="region of interest" description="Disordered" evidence="1">
    <location>
        <begin position="1"/>
        <end position="30"/>
    </location>
</feature>
<comment type="caution">
    <text evidence="2">The sequence shown here is derived from an EMBL/GenBank/DDBJ whole genome shotgun (WGS) entry which is preliminary data.</text>
</comment>
<dbReference type="AlphaFoldDB" id="A0A0F9M4T1"/>
<proteinExistence type="predicted"/>
<evidence type="ECO:0000313" key="2">
    <source>
        <dbReference type="EMBL" id="KKN02420.1"/>
    </source>
</evidence>
<feature type="compositionally biased region" description="Acidic residues" evidence="1">
    <location>
        <begin position="12"/>
        <end position="30"/>
    </location>
</feature>
<gene>
    <name evidence="2" type="ORF">LCGC14_1117920</name>
</gene>
<reference evidence="2" key="1">
    <citation type="journal article" date="2015" name="Nature">
        <title>Complex archaea that bridge the gap between prokaryotes and eukaryotes.</title>
        <authorList>
            <person name="Spang A."/>
            <person name="Saw J.H."/>
            <person name="Jorgensen S.L."/>
            <person name="Zaremba-Niedzwiedzka K."/>
            <person name="Martijn J."/>
            <person name="Lind A.E."/>
            <person name="van Eijk R."/>
            <person name="Schleper C."/>
            <person name="Guy L."/>
            <person name="Ettema T.J."/>
        </authorList>
    </citation>
    <scope>NUCLEOTIDE SEQUENCE</scope>
</reference>
<protein>
    <submittedName>
        <fullName evidence="2">Uncharacterized protein</fullName>
    </submittedName>
</protein>
<name>A0A0F9M4T1_9ZZZZ</name>
<accession>A0A0F9M4T1</accession>